<accession>A0ABV9JMV8</accession>
<keyword evidence="5" id="KW-0408">Iron</keyword>
<evidence type="ECO:0000259" key="8">
    <source>
        <dbReference type="PROSITE" id="PS51379"/>
    </source>
</evidence>
<dbReference type="InterPro" id="IPR032879">
    <property type="entry name" value="FixG_C"/>
</dbReference>
<gene>
    <name evidence="9" type="primary">ccoG</name>
    <name evidence="9" type="ORF">ACFO3I_11215</name>
</gene>
<dbReference type="PANTHER" id="PTHR30176">
    <property type="entry name" value="FERREDOXIN-TYPE PROTEIN NAPH"/>
    <property type="match status" value="1"/>
</dbReference>
<keyword evidence="7" id="KW-1133">Transmembrane helix</keyword>
<dbReference type="PROSITE" id="PS51379">
    <property type="entry name" value="4FE4S_FER_2"/>
    <property type="match status" value="1"/>
</dbReference>
<dbReference type="PROSITE" id="PS00198">
    <property type="entry name" value="4FE4S_FER_1"/>
    <property type="match status" value="1"/>
</dbReference>
<dbReference type="InterPro" id="IPR017900">
    <property type="entry name" value="4Fe4S_Fe_S_CS"/>
</dbReference>
<dbReference type="InterPro" id="IPR009051">
    <property type="entry name" value="Helical_ferredxn"/>
</dbReference>
<feature type="transmembrane region" description="Helical" evidence="7">
    <location>
        <begin position="35"/>
        <end position="52"/>
    </location>
</feature>
<evidence type="ECO:0000313" key="9">
    <source>
        <dbReference type="EMBL" id="MFC4655583.1"/>
    </source>
</evidence>
<dbReference type="EMBL" id="JBHSGB010000010">
    <property type="protein sequence ID" value="MFC4655583.1"/>
    <property type="molecule type" value="Genomic_DNA"/>
</dbReference>
<feature type="transmembrane region" description="Helical" evidence="7">
    <location>
        <begin position="73"/>
        <end position="95"/>
    </location>
</feature>
<protein>
    <submittedName>
        <fullName evidence="9">Cytochrome c oxidase accessory protein CcoG</fullName>
    </submittedName>
</protein>
<organism evidence="9 10">
    <name type="scientific">Rheinheimera marina</name>
    <dbReference type="NCBI Taxonomy" id="1774958"/>
    <lineage>
        <taxon>Bacteria</taxon>
        <taxon>Pseudomonadati</taxon>
        <taxon>Pseudomonadota</taxon>
        <taxon>Gammaproteobacteria</taxon>
        <taxon>Chromatiales</taxon>
        <taxon>Chromatiaceae</taxon>
        <taxon>Rheinheimera</taxon>
    </lineage>
</organism>
<evidence type="ECO:0000256" key="1">
    <source>
        <dbReference type="ARBA" id="ARBA00022448"/>
    </source>
</evidence>
<evidence type="ECO:0000256" key="6">
    <source>
        <dbReference type="ARBA" id="ARBA00023014"/>
    </source>
</evidence>
<feature type="transmembrane region" description="Helical" evidence="7">
    <location>
        <begin position="325"/>
        <end position="343"/>
    </location>
</feature>
<feature type="domain" description="4Fe-4S ferredoxin-type" evidence="8">
    <location>
        <begin position="249"/>
        <end position="278"/>
    </location>
</feature>
<dbReference type="Pfam" id="PF12801">
    <property type="entry name" value="Fer4_5"/>
    <property type="match status" value="1"/>
</dbReference>
<keyword evidence="2" id="KW-0004">4Fe-4S</keyword>
<dbReference type="InterPro" id="IPR014116">
    <property type="entry name" value="Cyt_c_oxidase_cbb3_FixG"/>
</dbReference>
<dbReference type="PANTHER" id="PTHR30176:SF3">
    <property type="entry name" value="FERREDOXIN-TYPE PROTEIN NAPH"/>
    <property type="match status" value="1"/>
</dbReference>
<dbReference type="Pfam" id="PF11614">
    <property type="entry name" value="FixG_C"/>
    <property type="match status" value="1"/>
</dbReference>
<dbReference type="SUPFAM" id="SSF54862">
    <property type="entry name" value="4Fe-4S ferredoxins"/>
    <property type="match status" value="1"/>
</dbReference>
<keyword evidence="1" id="KW-0813">Transport</keyword>
<sequence>MPQPSSDLIIMTTKDTSGKLYVREQTGYYQRLRRSLSWLLMAAFVGIPWLQYQGRQAFRIDTDRFAIEVLGRLILPQDFAILALLFALAAFVLFYVTKFYGRVWCGYTCPQTIWTLMFIWIERRIEGPPAKSRALDATSWRSGHKLLLRAAKHGSWALVALLSALTFVSYFVPARSLYPDFFAGQLSGAVWFWLSLFSLCTYLNAGLVREKVCQHMCPYARFQSSMFDKFTRQVSYNAARGEARGARKKHEVVKGLGDCVDCKLCVQVCPVGIDIRNGLQYECINCGLCIDACDDTMRQFNYPTQLIAYAGDSDTTAASGLPYHLAYGSAIAAVLVAMALWLTQLSSTDMSISRDRQQLYRFSAQGDIENTFVLRLSNKTSSVRSYQLQTAGLPEQAVLLLSSALQLQPMEDKEFIVTITLPECESPAQQDFQLLLTDGQSAEVLKKHSRFFAEACSSSGN</sequence>
<evidence type="ECO:0000256" key="5">
    <source>
        <dbReference type="ARBA" id="ARBA00023004"/>
    </source>
</evidence>
<dbReference type="InterPro" id="IPR051684">
    <property type="entry name" value="Electron_Trans/Redox"/>
</dbReference>
<dbReference type="Gene3D" id="1.10.1060.10">
    <property type="entry name" value="Alpha-helical ferredoxin"/>
    <property type="match status" value="1"/>
</dbReference>
<evidence type="ECO:0000256" key="4">
    <source>
        <dbReference type="ARBA" id="ARBA00022982"/>
    </source>
</evidence>
<comment type="caution">
    <text evidence="9">The sequence shown here is derived from an EMBL/GenBank/DDBJ whole genome shotgun (WGS) entry which is preliminary data.</text>
</comment>
<evidence type="ECO:0000256" key="3">
    <source>
        <dbReference type="ARBA" id="ARBA00022723"/>
    </source>
</evidence>
<dbReference type="InterPro" id="IPR013783">
    <property type="entry name" value="Ig-like_fold"/>
</dbReference>
<proteinExistence type="predicted"/>
<keyword evidence="4" id="KW-0249">Electron transport</keyword>
<keyword evidence="7" id="KW-0472">Membrane</keyword>
<feature type="transmembrane region" description="Helical" evidence="7">
    <location>
        <begin position="190"/>
        <end position="208"/>
    </location>
</feature>
<dbReference type="Gene3D" id="2.60.40.10">
    <property type="entry name" value="Immunoglobulins"/>
    <property type="match status" value="1"/>
</dbReference>
<dbReference type="Pfam" id="PF13746">
    <property type="entry name" value="Fer4_18"/>
    <property type="match status" value="1"/>
</dbReference>
<name>A0ABV9JMV8_9GAMM</name>
<keyword evidence="3" id="KW-0479">Metal-binding</keyword>
<keyword evidence="6" id="KW-0411">Iron-sulfur</keyword>
<dbReference type="InterPro" id="IPR017896">
    <property type="entry name" value="4Fe4S_Fe-S-bd"/>
</dbReference>
<evidence type="ECO:0000256" key="7">
    <source>
        <dbReference type="SAM" id="Phobius"/>
    </source>
</evidence>
<keyword evidence="10" id="KW-1185">Reference proteome</keyword>
<feature type="transmembrane region" description="Helical" evidence="7">
    <location>
        <begin position="155"/>
        <end position="178"/>
    </location>
</feature>
<dbReference type="RefSeq" id="WP_377334075.1">
    <property type="nucleotide sequence ID" value="NZ_JBHSGB010000010.1"/>
</dbReference>
<dbReference type="NCBIfam" id="TIGR02745">
    <property type="entry name" value="ccoG_rdxA_fixG"/>
    <property type="match status" value="1"/>
</dbReference>
<evidence type="ECO:0000313" key="10">
    <source>
        <dbReference type="Proteomes" id="UP001595962"/>
    </source>
</evidence>
<dbReference type="Proteomes" id="UP001595962">
    <property type="component" value="Unassembled WGS sequence"/>
</dbReference>
<evidence type="ECO:0000256" key="2">
    <source>
        <dbReference type="ARBA" id="ARBA00022485"/>
    </source>
</evidence>
<reference evidence="10" key="1">
    <citation type="journal article" date="2019" name="Int. J. Syst. Evol. Microbiol.">
        <title>The Global Catalogue of Microorganisms (GCM) 10K type strain sequencing project: providing services to taxonomists for standard genome sequencing and annotation.</title>
        <authorList>
            <consortium name="The Broad Institute Genomics Platform"/>
            <consortium name="The Broad Institute Genome Sequencing Center for Infectious Disease"/>
            <person name="Wu L."/>
            <person name="Ma J."/>
        </authorList>
    </citation>
    <scope>NUCLEOTIDE SEQUENCE [LARGE SCALE GENOMIC DNA]</scope>
    <source>
        <strain evidence="10">DT28</strain>
    </source>
</reference>
<keyword evidence="7" id="KW-0812">Transmembrane</keyword>